<evidence type="ECO:0000313" key="3">
    <source>
        <dbReference type="EMBL" id="ACC98863.1"/>
    </source>
</evidence>
<protein>
    <submittedName>
        <fullName evidence="3">Dipeptidyl aminopeptidase/acylaminoacyl-peptidase</fullName>
    </submittedName>
</protein>
<keyword evidence="3" id="KW-0031">Aminopeptidase</keyword>
<keyword evidence="1" id="KW-0812">Transmembrane</keyword>
<dbReference type="KEGG" id="emi:Emin_1313"/>
<keyword evidence="1" id="KW-0472">Membrane</keyword>
<feature type="transmembrane region" description="Helical" evidence="1">
    <location>
        <begin position="148"/>
        <end position="165"/>
    </location>
</feature>
<accession>B2KEB7</accession>
<keyword evidence="3" id="KW-0378">Hydrolase</keyword>
<dbReference type="OrthoDB" id="9798884at2"/>
<dbReference type="Proteomes" id="UP000001029">
    <property type="component" value="Chromosome"/>
</dbReference>
<keyword evidence="3" id="KW-0645">Protease</keyword>
<dbReference type="STRING" id="445932.Emin_1313"/>
<dbReference type="RefSeq" id="WP_012415478.1">
    <property type="nucleotide sequence ID" value="NC_010644.1"/>
</dbReference>
<proteinExistence type="predicted"/>
<keyword evidence="4" id="KW-1185">Reference proteome</keyword>
<name>B2KEB7_ELUMP</name>
<organism evidence="3 4">
    <name type="scientific">Elusimicrobium minutum (strain Pei191)</name>
    <dbReference type="NCBI Taxonomy" id="445932"/>
    <lineage>
        <taxon>Bacteria</taxon>
        <taxon>Pseudomonadati</taxon>
        <taxon>Elusimicrobiota</taxon>
        <taxon>Elusimicrobia</taxon>
        <taxon>Elusimicrobiales</taxon>
        <taxon>Elusimicrobiaceae</taxon>
        <taxon>Elusimicrobium</taxon>
    </lineage>
</organism>
<evidence type="ECO:0000313" key="4">
    <source>
        <dbReference type="Proteomes" id="UP000001029"/>
    </source>
</evidence>
<dbReference type="InterPro" id="IPR029058">
    <property type="entry name" value="AB_hydrolase_fold"/>
</dbReference>
<dbReference type="SUPFAM" id="SSF53474">
    <property type="entry name" value="alpha/beta-Hydrolases"/>
    <property type="match status" value="1"/>
</dbReference>
<dbReference type="Gene3D" id="3.40.50.1820">
    <property type="entry name" value="alpha/beta hydrolase"/>
    <property type="match status" value="1"/>
</dbReference>
<dbReference type="InterPro" id="IPR000383">
    <property type="entry name" value="Xaa-Pro-like_dom"/>
</dbReference>
<gene>
    <name evidence="3" type="ordered locus">Emin_1313</name>
</gene>
<sequence length="294" mass="33443">MNIILIVILILLLACALTVRSIYKQSIQILEPSYKRKPLIIFPDQFKVPFENIRFKTADGVEIKGWFIPNEESSKTIFLLHGWGQNRGDILKNTVYLRDLGFNLVYFDFRAMGESGGKVSSIGYLETKDLEAAIDYMKSTRSSVCKSIGLYGISMGATVAIYVAAKNKEIKCVLSEAAYYSFNRVAARWAWINKKIPYFPVMPLVLYFMRKRLGFDPQIYSPAYNIDGLAGRPVFIIHGRHDSLVPAVNATYLYKKAKEPKDLWIIPGAKHNQGAEVGGEEYKYKMAQFFTKNM</sequence>
<dbReference type="PANTHER" id="PTHR12277:SF81">
    <property type="entry name" value="PROTEIN ABHD13"/>
    <property type="match status" value="1"/>
</dbReference>
<evidence type="ECO:0000259" key="2">
    <source>
        <dbReference type="Pfam" id="PF02129"/>
    </source>
</evidence>
<keyword evidence="1" id="KW-1133">Transmembrane helix</keyword>
<dbReference type="AlphaFoldDB" id="B2KEB7"/>
<dbReference type="EMBL" id="CP001055">
    <property type="protein sequence ID" value="ACC98863.1"/>
    <property type="molecule type" value="Genomic_DNA"/>
</dbReference>
<dbReference type="Pfam" id="PF02129">
    <property type="entry name" value="Peptidase_S15"/>
    <property type="match status" value="1"/>
</dbReference>
<evidence type="ECO:0000256" key="1">
    <source>
        <dbReference type="SAM" id="Phobius"/>
    </source>
</evidence>
<dbReference type="PANTHER" id="PTHR12277">
    <property type="entry name" value="ALPHA/BETA HYDROLASE DOMAIN-CONTAINING PROTEIN"/>
    <property type="match status" value="1"/>
</dbReference>
<dbReference type="HOGENOM" id="CLU_029375_6_2_0"/>
<feature type="domain" description="Xaa-Pro dipeptidyl-peptidase-like" evidence="2">
    <location>
        <begin position="99"/>
        <end position="184"/>
    </location>
</feature>
<dbReference type="GO" id="GO:0004177">
    <property type="term" value="F:aminopeptidase activity"/>
    <property type="evidence" value="ECO:0007669"/>
    <property type="project" value="UniProtKB-KW"/>
</dbReference>
<reference evidence="3 4" key="1">
    <citation type="journal article" date="2009" name="Appl. Environ. Microbiol.">
        <title>Genomic analysis of 'Elusimicrobium minutum,' the first cultivated representative of the phylum 'Elusimicrobia' (formerly termite group 1).</title>
        <authorList>
            <person name="Herlemann D.P.R."/>
            <person name="Geissinger O."/>
            <person name="Ikeda-Ohtsubo W."/>
            <person name="Kunin V."/>
            <person name="Sun H."/>
            <person name="Lapidus A."/>
            <person name="Hugenholtz P."/>
            <person name="Brune A."/>
        </authorList>
    </citation>
    <scope>NUCLEOTIDE SEQUENCE [LARGE SCALE GENOMIC DNA]</scope>
    <source>
        <strain evidence="3 4">Pei191</strain>
    </source>
</reference>